<accession>A0A7T8B8S2</accession>
<protein>
    <submittedName>
        <fullName evidence="1">CopG family transcriptional regulator</fullName>
    </submittedName>
</protein>
<dbReference type="Proteomes" id="UP000595917">
    <property type="component" value="Chromosome"/>
</dbReference>
<dbReference type="RefSeq" id="WP_215624917.1">
    <property type="nucleotide sequence ID" value="NZ_CP067089.2"/>
</dbReference>
<gene>
    <name evidence="1" type="ORF">JFL75_11705</name>
</gene>
<evidence type="ECO:0000313" key="2">
    <source>
        <dbReference type="Proteomes" id="UP000595917"/>
    </source>
</evidence>
<dbReference type="AlphaFoldDB" id="A0A7T8B8S2"/>
<dbReference type="KEGG" id="bhc:JFL75_11705"/>
<reference evidence="1" key="1">
    <citation type="submission" date="2021-01" db="EMBL/GenBank/DDBJ databases">
        <title>Description of Breznakiella homolactica.</title>
        <authorList>
            <person name="Song Y."/>
            <person name="Brune A."/>
        </authorList>
    </citation>
    <scope>NUCLEOTIDE SEQUENCE</scope>
    <source>
        <strain evidence="1">RmG30</strain>
    </source>
</reference>
<name>A0A7T8B8S2_9SPIR</name>
<organism evidence="1 2">
    <name type="scientific">Breznakiella homolactica</name>
    <dbReference type="NCBI Taxonomy" id="2798577"/>
    <lineage>
        <taxon>Bacteria</taxon>
        <taxon>Pseudomonadati</taxon>
        <taxon>Spirochaetota</taxon>
        <taxon>Spirochaetia</taxon>
        <taxon>Spirochaetales</taxon>
        <taxon>Breznakiellaceae</taxon>
        <taxon>Breznakiella</taxon>
    </lineage>
</organism>
<dbReference type="EMBL" id="CP067089">
    <property type="protein sequence ID" value="QQO07611.1"/>
    <property type="molecule type" value="Genomic_DNA"/>
</dbReference>
<proteinExistence type="predicted"/>
<sequence>MAKTITVRVDDTVYEILKKAADGDKRTISNFMEYAAMNYILTDSIADDNEMAEILYNERDLKKGLSDIEKGRYKIVG</sequence>
<keyword evidence="2" id="KW-1185">Reference proteome</keyword>
<evidence type="ECO:0000313" key="1">
    <source>
        <dbReference type="EMBL" id="QQO07611.1"/>
    </source>
</evidence>